<keyword evidence="2 5" id="KW-0028">Amino-acid biosynthesis</keyword>
<dbReference type="GO" id="GO:0004424">
    <property type="term" value="F:imidazoleglycerol-phosphate dehydratase activity"/>
    <property type="evidence" value="ECO:0007669"/>
    <property type="project" value="UniProtKB-UniRule"/>
</dbReference>
<comment type="caution">
    <text evidence="6">The sequence shown here is derived from an EMBL/GenBank/DDBJ whole genome shotgun (WGS) entry which is preliminary data.</text>
</comment>
<protein>
    <recommendedName>
        <fullName evidence="5">Imidazoleglycerol-phosphate dehydratase</fullName>
        <shortName evidence="5">IGPD</shortName>
        <ecNumber evidence="5">4.2.1.19</ecNumber>
    </recommendedName>
</protein>
<evidence type="ECO:0000256" key="2">
    <source>
        <dbReference type="ARBA" id="ARBA00022605"/>
    </source>
</evidence>
<evidence type="ECO:0000256" key="4">
    <source>
        <dbReference type="ARBA" id="ARBA00023239"/>
    </source>
</evidence>
<dbReference type="OrthoDB" id="103579at2157"/>
<dbReference type="CDD" id="cd07914">
    <property type="entry name" value="IGPD"/>
    <property type="match status" value="1"/>
</dbReference>
<dbReference type="RefSeq" id="WP_109967395.1">
    <property type="nucleotide sequence ID" value="NZ_CP176093.1"/>
</dbReference>
<dbReference type="NCBIfam" id="NF002114">
    <property type="entry name" value="PRK00951.2-4"/>
    <property type="match status" value="1"/>
</dbReference>
<dbReference type="PANTHER" id="PTHR23133:SF2">
    <property type="entry name" value="IMIDAZOLEGLYCEROL-PHOSPHATE DEHYDRATASE"/>
    <property type="match status" value="1"/>
</dbReference>
<comment type="similarity">
    <text evidence="5">Belongs to the imidazoleglycerol-phosphate dehydratase family.</text>
</comment>
<dbReference type="SUPFAM" id="SSF54211">
    <property type="entry name" value="Ribosomal protein S5 domain 2-like"/>
    <property type="match status" value="2"/>
</dbReference>
<evidence type="ECO:0000256" key="3">
    <source>
        <dbReference type="ARBA" id="ARBA00023102"/>
    </source>
</evidence>
<dbReference type="GO" id="GO:0000105">
    <property type="term" value="P:L-histidine biosynthetic process"/>
    <property type="evidence" value="ECO:0007669"/>
    <property type="project" value="UniProtKB-UniRule"/>
</dbReference>
<dbReference type="GeneID" id="97549481"/>
<dbReference type="InterPro" id="IPR000807">
    <property type="entry name" value="ImidazoleglycerolP_deHydtase"/>
</dbReference>
<name>A0A2V2N8X6_9EURY</name>
<keyword evidence="3 5" id="KW-0368">Histidine biosynthesis</keyword>
<dbReference type="NCBIfam" id="NF002111">
    <property type="entry name" value="PRK00951.2-1"/>
    <property type="match status" value="1"/>
</dbReference>
<organism evidence="6 7">
    <name type="scientific">Methanospirillum lacunae</name>
    <dbReference type="NCBI Taxonomy" id="668570"/>
    <lineage>
        <taxon>Archaea</taxon>
        <taxon>Methanobacteriati</taxon>
        <taxon>Methanobacteriota</taxon>
        <taxon>Stenosarchaea group</taxon>
        <taxon>Methanomicrobia</taxon>
        <taxon>Methanomicrobiales</taxon>
        <taxon>Methanospirillaceae</taxon>
        <taxon>Methanospirillum</taxon>
    </lineage>
</organism>
<dbReference type="UniPathway" id="UPA00031">
    <property type="reaction ID" value="UER00011"/>
</dbReference>
<dbReference type="InterPro" id="IPR020568">
    <property type="entry name" value="Ribosomal_Su5_D2-typ_SF"/>
</dbReference>
<comment type="subcellular location">
    <subcellularLocation>
        <location evidence="5">Cytoplasm</location>
    </subcellularLocation>
</comment>
<dbReference type="HAMAP" id="MF_00076">
    <property type="entry name" value="HisB"/>
    <property type="match status" value="1"/>
</dbReference>
<dbReference type="FunFam" id="3.30.230.40:FF:000003">
    <property type="entry name" value="Imidazoleglycerol-phosphate dehydratase HisB"/>
    <property type="match status" value="1"/>
</dbReference>
<comment type="pathway">
    <text evidence="1 5">Amino-acid biosynthesis; L-histidine biosynthesis; L-histidine from 5-phospho-alpha-D-ribose 1-diphosphate: step 6/9.</text>
</comment>
<dbReference type="Gene3D" id="3.30.230.40">
    <property type="entry name" value="Imidazole glycerol phosphate dehydratase, domain 1"/>
    <property type="match status" value="2"/>
</dbReference>
<evidence type="ECO:0000313" key="6">
    <source>
        <dbReference type="EMBL" id="PWR74116.1"/>
    </source>
</evidence>
<sequence length="193" mass="21167">MRTGSISRETRETKIKVDLNLDGNGICQIETGIPFFDHMLESFGRHGRFDLTIRADGDLNVGPHHTIEDIAIVLGSALREAIGDGRGIRRFSHAIIPMDEARVMVTTDISGRPYCVFSGVFSGPIEGVLEPYLIEHFFTTLTSSAHITLHLEGSGRSDHHLCEAFFKACGVTLHEATRIIDPNGNIPSTKGIL</sequence>
<dbReference type="GO" id="GO:0005737">
    <property type="term" value="C:cytoplasm"/>
    <property type="evidence" value="ECO:0007669"/>
    <property type="project" value="UniProtKB-SubCell"/>
</dbReference>
<dbReference type="Proteomes" id="UP000245657">
    <property type="component" value="Unassembled WGS sequence"/>
</dbReference>
<proteinExistence type="inferred from homology"/>
<dbReference type="EMBL" id="QGMY01000002">
    <property type="protein sequence ID" value="PWR74116.1"/>
    <property type="molecule type" value="Genomic_DNA"/>
</dbReference>
<evidence type="ECO:0000256" key="1">
    <source>
        <dbReference type="ARBA" id="ARBA00005047"/>
    </source>
</evidence>
<keyword evidence="4 5" id="KW-0456">Lyase</keyword>
<dbReference type="InterPro" id="IPR038494">
    <property type="entry name" value="IGPD_sf"/>
</dbReference>
<dbReference type="AlphaFoldDB" id="A0A2V2N8X6"/>
<comment type="catalytic activity">
    <reaction evidence="5">
        <text>D-erythro-1-(imidazol-4-yl)glycerol 3-phosphate = 3-(imidazol-4-yl)-2-oxopropyl phosphate + H2O</text>
        <dbReference type="Rhea" id="RHEA:11040"/>
        <dbReference type="ChEBI" id="CHEBI:15377"/>
        <dbReference type="ChEBI" id="CHEBI:57766"/>
        <dbReference type="ChEBI" id="CHEBI:58278"/>
        <dbReference type="EC" id="4.2.1.19"/>
    </reaction>
</comment>
<accession>A0A2V2N8X6</accession>
<gene>
    <name evidence="5" type="primary">hisB</name>
    <name evidence="6" type="ORF">DK846_02880</name>
</gene>
<reference evidence="6 7" key="1">
    <citation type="submission" date="2018-05" db="EMBL/GenBank/DDBJ databases">
        <title>Draft genome of Methanospirillum lacunae Ki8-1.</title>
        <authorList>
            <person name="Dueholm M.S."/>
            <person name="Nielsen P.H."/>
            <person name="Bakmann L.F."/>
            <person name="Otzen D.E."/>
        </authorList>
    </citation>
    <scope>NUCLEOTIDE SEQUENCE [LARGE SCALE GENOMIC DNA]</scope>
    <source>
        <strain evidence="6 7">Ki8-1</strain>
    </source>
</reference>
<evidence type="ECO:0000313" key="7">
    <source>
        <dbReference type="Proteomes" id="UP000245657"/>
    </source>
</evidence>
<dbReference type="Pfam" id="PF00475">
    <property type="entry name" value="IGPD"/>
    <property type="match status" value="1"/>
</dbReference>
<keyword evidence="7" id="KW-1185">Reference proteome</keyword>
<evidence type="ECO:0000256" key="5">
    <source>
        <dbReference type="HAMAP-Rule" id="MF_00076"/>
    </source>
</evidence>
<dbReference type="PANTHER" id="PTHR23133">
    <property type="entry name" value="IMIDAZOLEGLYCEROL-PHOSPHATE DEHYDRATASE HIS7"/>
    <property type="match status" value="1"/>
</dbReference>
<dbReference type="EC" id="4.2.1.19" evidence="5"/>
<keyword evidence="5" id="KW-0963">Cytoplasm</keyword>